<feature type="domain" description="Polymerase beta nucleotidyltransferase" evidence="1">
    <location>
        <begin position="11"/>
        <end position="98"/>
    </location>
</feature>
<dbReference type="NCBIfam" id="NF047752">
    <property type="entry name" value="MntA_antitoxin"/>
    <property type="match status" value="1"/>
</dbReference>
<reference evidence="2 3" key="1">
    <citation type="submission" date="2017-09" db="EMBL/GenBank/DDBJ databases">
        <title>Depth-based differentiation of microbial function through sediment-hosted aquifers and enrichment of novel symbionts in the deep terrestrial subsurface.</title>
        <authorList>
            <person name="Probst A.J."/>
            <person name="Ladd B."/>
            <person name="Jarett J.K."/>
            <person name="Geller-Mcgrath D.E."/>
            <person name="Sieber C.M."/>
            <person name="Emerson J.B."/>
            <person name="Anantharaman K."/>
            <person name="Thomas B.C."/>
            <person name="Malmstrom R."/>
            <person name="Stieglmeier M."/>
            <person name="Klingl A."/>
            <person name="Woyke T."/>
            <person name="Ryan C.M."/>
            <person name="Banfield J.F."/>
        </authorList>
    </citation>
    <scope>NUCLEOTIDE SEQUENCE [LARGE SCALE GENOMIC DNA]</scope>
    <source>
        <strain evidence="2">CG08_land_8_20_14_0_20_45_16</strain>
    </source>
</reference>
<evidence type="ECO:0000313" key="3">
    <source>
        <dbReference type="Proteomes" id="UP000231343"/>
    </source>
</evidence>
<sequence length="134" mass="15279">MTDLKYDNDSLIKLCEKHNLKLLVLHGSYAKGQATPKSDLDIGILAKIKIGFKEYSAIMNDFGELFGDKFDPAFLNNAEPMICRQVALGGRPLYEQQKGDFAKFKNQALARYLDTKKFRDLEKDYIKQAIGRLK</sequence>
<accession>A0A2H0XUK0</accession>
<dbReference type="Gene3D" id="3.30.460.10">
    <property type="entry name" value="Beta Polymerase, domain 2"/>
    <property type="match status" value="1"/>
</dbReference>
<dbReference type="InterPro" id="IPR052930">
    <property type="entry name" value="TA_antitoxin_MntA"/>
</dbReference>
<dbReference type="Pfam" id="PF18765">
    <property type="entry name" value="Polbeta"/>
    <property type="match status" value="1"/>
</dbReference>
<dbReference type="SUPFAM" id="SSF81301">
    <property type="entry name" value="Nucleotidyltransferase"/>
    <property type="match status" value="1"/>
</dbReference>
<proteinExistence type="predicted"/>
<comment type="caution">
    <text evidence="2">The sequence shown here is derived from an EMBL/GenBank/DDBJ whole genome shotgun (WGS) entry which is preliminary data.</text>
</comment>
<protein>
    <recommendedName>
        <fullName evidence="1">Polymerase beta nucleotidyltransferase domain-containing protein</fullName>
    </recommendedName>
</protein>
<name>A0A2H0XUK0_UNCSA</name>
<organism evidence="2 3">
    <name type="scientific">Candidatus Saganbacteria bacterium CG08_land_8_20_14_0_20_45_16</name>
    <dbReference type="NCBI Taxonomy" id="2014293"/>
    <lineage>
        <taxon>Bacteria</taxon>
        <taxon>Bacillati</taxon>
        <taxon>Saganbacteria</taxon>
    </lineage>
</organism>
<dbReference type="CDD" id="cd05403">
    <property type="entry name" value="NT_KNTase_like"/>
    <property type="match status" value="1"/>
</dbReference>
<dbReference type="PANTHER" id="PTHR43852:SF2">
    <property type="entry name" value="PROTEIN ADENYLYLTRANSFERASE MNTA"/>
    <property type="match status" value="1"/>
</dbReference>
<dbReference type="AlphaFoldDB" id="A0A2H0XUK0"/>
<dbReference type="Proteomes" id="UP000231343">
    <property type="component" value="Unassembled WGS sequence"/>
</dbReference>
<dbReference type="PANTHER" id="PTHR43852">
    <property type="entry name" value="NUCLEOTIDYLTRANSFERASE"/>
    <property type="match status" value="1"/>
</dbReference>
<dbReference type="EMBL" id="PEYM01000124">
    <property type="protein sequence ID" value="PIS28634.1"/>
    <property type="molecule type" value="Genomic_DNA"/>
</dbReference>
<dbReference type="InterPro" id="IPR043519">
    <property type="entry name" value="NT_sf"/>
</dbReference>
<evidence type="ECO:0000313" key="2">
    <source>
        <dbReference type="EMBL" id="PIS28634.1"/>
    </source>
</evidence>
<evidence type="ECO:0000259" key="1">
    <source>
        <dbReference type="Pfam" id="PF18765"/>
    </source>
</evidence>
<gene>
    <name evidence="2" type="ORF">COT42_07420</name>
</gene>
<dbReference type="InterPro" id="IPR041633">
    <property type="entry name" value="Polbeta"/>
</dbReference>